<feature type="transmembrane region" description="Helical" evidence="1">
    <location>
        <begin position="173"/>
        <end position="192"/>
    </location>
</feature>
<dbReference type="EMBL" id="BMIV01000019">
    <property type="protein sequence ID" value="GGF78317.1"/>
    <property type="molecule type" value="Genomic_DNA"/>
</dbReference>
<evidence type="ECO:0000256" key="1">
    <source>
        <dbReference type="SAM" id="Phobius"/>
    </source>
</evidence>
<dbReference type="NCBIfam" id="TIGR03370">
    <property type="entry name" value="VPLPA-CTERM"/>
    <property type="match status" value="1"/>
</dbReference>
<evidence type="ECO:0000313" key="4">
    <source>
        <dbReference type="Proteomes" id="UP000640509"/>
    </source>
</evidence>
<reference evidence="4" key="1">
    <citation type="journal article" date="2019" name="Int. J. Syst. Evol. Microbiol.">
        <title>The Global Catalogue of Microorganisms (GCM) 10K type strain sequencing project: providing services to taxonomists for standard genome sequencing and annotation.</title>
        <authorList>
            <consortium name="The Broad Institute Genomics Platform"/>
            <consortium name="The Broad Institute Genome Sequencing Center for Infectious Disease"/>
            <person name="Wu L."/>
            <person name="Ma J."/>
        </authorList>
    </citation>
    <scope>NUCLEOTIDE SEQUENCE [LARGE SCALE GENOMIC DNA]</scope>
    <source>
        <strain evidence="4">CGMCC 1.15419</strain>
    </source>
</reference>
<evidence type="ECO:0000313" key="3">
    <source>
        <dbReference type="EMBL" id="GGF78317.1"/>
    </source>
</evidence>
<evidence type="ECO:0000256" key="2">
    <source>
        <dbReference type="SAM" id="SignalP"/>
    </source>
</evidence>
<proteinExistence type="predicted"/>
<organism evidence="3 4">
    <name type="scientific">Paracoccus acridae</name>
    <dbReference type="NCBI Taxonomy" id="1795310"/>
    <lineage>
        <taxon>Bacteria</taxon>
        <taxon>Pseudomonadati</taxon>
        <taxon>Pseudomonadota</taxon>
        <taxon>Alphaproteobacteria</taxon>
        <taxon>Rhodobacterales</taxon>
        <taxon>Paracoccaceae</taxon>
        <taxon>Paracoccus</taxon>
    </lineage>
</organism>
<keyword evidence="1" id="KW-0812">Transmembrane</keyword>
<dbReference type="InterPro" id="IPR022472">
    <property type="entry name" value="VPLPA-CTERM"/>
</dbReference>
<accession>A0ABQ1VLR9</accession>
<keyword evidence="4" id="KW-1185">Reference proteome</keyword>
<name>A0ABQ1VLR9_9RHOB</name>
<keyword evidence="1" id="KW-0472">Membrane</keyword>
<protein>
    <recommendedName>
        <fullName evidence="5">VPLPA-CTERM sorting domain-containing protein</fullName>
    </recommendedName>
</protein>
<dbReference type="RefSeq" id="WP_188716659.1">
    <property type="nucleotide sequence ID" value="NZ_BMIV01000019.1"/>
</dbReference>
<sequence>MSFCKVLTAASLATALSVSIASAATFTIDAGDVTVSGGDFCFPGDCKLKGSIKGGSFDLNTVGETASLSDLFDWRVLTTSRWATGAGKYSVNATLNFSSPSLASSSASGYAGFITLLGSVSGGVLAWTSGSGIIDFSEGYKLSYTLKDALRLGSGTQTTTGASFTLEETPAPVPLPASALLLLGGMGVLGGLRAKRQRTA</sequence>
<keyword evidence="2" id="KW-0732">Signal</keyword>
<feature type="signal peptide" evidence="2">
    <location>
        <begin position="1"/>
        <end position="23"/>
    </location>
</feature>
<dbReference type="Proteomes" id="UP000640509">
    <property type="component" value="Unassembled WGS sequence"/>
</dbReference>
<gene>
    <name evidence="3" type="ORF">GCM10011402_33680</name>
</gene>
<evidence type="ECO:0008006" key="5">
    <source>
        <dbReference type="Google" id="ProtNLM"/>
    </source>
</evidence>
<keyword evidence="1" id="KW-1133">Transmembrane helix</keyword>
<feature type="chain" id="PRO_5047480115" description="VPLPA-CTERM sorting domain-containing protein" evidence="2">
    <location>
        <begin position="24"/>
        <end position="200"/>
    </location>
</feature>
<comment type="caution">
    <text evidence="3">The sequence shown here is derived from an EMBL/GenBank/DDBJ whole genome shotgun (WGS) entry which is preliminary data.</text>
</comment>